<dbReference type="AlphaFoldDB" id="A0A5K8A6T7"/>
<dbReference type="NCBIfam" id="TIGR01764">
    <property type="entry name" value="excise"/>
    <property type="match status" value="1"/>
</dbReference>
<dbReference type="RefSeq" id="WP_155309518.1">
    <property type="nucleotide sequence ID" value="NZ_AP021879.1"/>
</dbReference>
<reference evidence="2 3" key="1">
    <citation type="submission" date="2019-11" db="EMBL/GenBank/DDBJ databases">
        <title>Comparative genomics of hydrocarbon-degrading Desulfosarcina strains.</title>
        <authorList>
            <person name="Watanabe M."/>
            <person name="Kojima H."/>
            <person name="Fukui M."/>
        </authorList>
    </citation>
    <scope>NUCLEOTIDE SEQUENCE [LARGE SCALE GENOMIC DNA]</scope>
    <source>
        <strain evidence="3">oXyS1</strain>
    </source>
</reference>
<evidence type="ECO:0000259" key="1">
    <source>
        <dbReference type="Pfam" id="PF12728"/>
    </source>
</evidence>
<name>A0A5K8A6T7_9BACT</name>
<feature type="domain" description="Helix-turn-helix" evidence="1">
    <location>
        <begin position="4"/>
        <end position="52"/>
    </location>
</feature>
<accession>A0A5K8A6T7</accession>
<dbReference type="GO" id="GO:0003677">
    <property type="term" value="F:DNA binding"/>
    <property type="evidence" value="ECO:0007669"/>
    <property type="project" value="InterPro"/>
</dbReference>
<gene>
    <name evidence="2" type="ORF">DSCOOX_13690</name>
</gene>
<evidence type="ECO:0000313" key="2">
    <source>
        <dbReference type="EMBL" id="BBO88189.1"/>
    </source>
</evidence>
<dbReference type="EMBL" id="AP021879">
    <property type="protein sequence ID" value="BBO88189.1"/>
    <property type="molecule type" value="Genomic_DNA"/>
</dbReference>
<proteinExistence type="predicted"/>
<dbReference type="InterPro" id="IPR041657">
    <property type="entry name" value="HTH_17"/>
</dbReference>
<sequence length="71" mass="7825">MKLITAQKAAAILDTSTRHVYRLLEDGSIVGLKTRGAVRIVEDSLNNYIQDQITIFQVDNGIFRDSGDSGD</sequence>
<organism evidence="2 3">
    <name type="scientific">Desulfosarcina ovata subsp. ovata</name>
    <dbReference type="NCBI Taxonomy" id="2752305"/>
    <lineage>
        <taxon>Bacteria</taxon>
        <taxon>Pseudomonadati</taxon>
        <taxon>Thermodesulfobacteriota</taxon>
        <taxon>Desulfobacteria</taxon>
        <taxon>Desulfobacterales</taxon>
        <taxon>Desulfosarcinaceae</taxon>
        <taxon>Desulfosarcina</taxon>
    </lineage>
</organism>
<dbReference type="InterPro" id="IPR010093">
    <property type="entry name" value="SinI_DNA-bd"/>
</dbReference>
<evidence type="ECO:0000313" key="3">
    <source>
        <dbReference type="Proteomes" id="UP000422108"/>
    </source>
</evidence>
<keyword evidence="3" id="KW-1185">Reference proteome</keyword>
<protein>
    <recommendedName>
        <fullName evidence="1">Helix-turn-helix domain-containing protein</fullName>
    </recommendedName>
</protein>
<dbReference type="Proteomes" id="UP000422108">
    <property type="component" value="Chromosome"/>
</dbReference>
<dbReference type="Pfam" id="PF12728">
    <property type="entry name" value="HTH_17"/>
    <property type="match status" value="1"/>
</dbReference>